<dbReference type="STRING" id="1257118.L8GSL4"/>
<comment type="subcellular location">
    <subcellularLocation>
        <location evidence="7">Nucleus</location>
        <location evidence="7">Nuclear pore complex</location>
    </subcellularLocation>
    <subcellularLocation>
        <location evidence="7">Nucleus membrane</location>
    </subcellularLocation>
</comment>
<evidence type="ECO:0000256" key="1">
    <source>
        <dbReference type="ARBA" id="ARBA00022448"/>
    </source>
</evidence>
<dbReference type="Gene3D" id="1.10.3450.20">
    <property type="match status" value="1"/>
</dbReference>
<keyword evidence="4 7" id="KW-0811">Translocation</keyword>
<accession>L8GSL4</accession>
<dbReference type="RefSeq" id="XP_004338202.1">
    <property type="nucleotide sequence ID" value="XM_004338154.1"/>
</dbReference>
<dbReference type="GeneID" id="14916794"/>
<dbReference type="OMA" id="MAHIVLF"/>
<evidence type="ECO:0000256" key="3">
    <source>
        <dbReference type="ARBA" id="ARBA00022927"/>
    </source>
</evidence>
<dbReference type="GO" id="GO:0006406">
    <property type="term" value="P:mRNA export from nucleus"/>
    <property type="evidence" value="ECO:0007669"/>
    <property type="project" value="TreeGrafter"/>
</dbReference>
<name>L8GSL4_ACACF</name>
<evidence type="ECO:0000313" key="9">
    <source>
        <dbReference type="EMBL" id="ELR16189.1"/>
    </source>
</evidence>
<dbReference type="OrthoDB" id="3098at2759"/>
<evidence type="ECO:0000256" key="8">
    <source>
        <dbReference type="SAM" id="MobiDB-lite"/>
    </source>
</evidence>
<evidence type="ECO:0000256" key="7">
    <source>
        <dbReference type="RuleBase" id="RU365072"/>
    </source>
</evidence>
<evidence type="ECO:0000313" key="10">
    <source>
        <dbReference type="Proteomes" id="UP000011083"/>
    </source>
</evidence>
<comment type="function">
    <text evidence="7">Functions as a component of the nuclear pore complex (NPC).</text>
</comment>
<organism evidence="9 10">
    <name type="scientific">Acanthamoeba castellanii (strain ATCC 30010 / Neff)</name>
    <dbReference type="NCBI Taxonomy" id="1257118"/>
    <lineage>
        <taxon>Eukaryota</taxon>
        <taxon>Amoebozoa</taxon>
        <taxon>Discosea</taxon>
        <taxon>Longamoebia</taxon>
        <taxon>Centramoebida</taxon>
        <taxon>Acanthamoebidae</taxon>
        <taxon>Acanthamoeba</taxon>
    </lineage>
</organism>
<dbReference type="Gene3D" id="1.20.190.50">
    <property type="match status" value="1"/>
</dbReference>
<dbReference type="PANTHER" id="PTHR13003">
    <property type="entry name" value="NUP107-RELATED"/>
    <property type="match status" value="1"/>
</dbReference>
<evidence type="ECO:0000256" key="5">
    <source>
        <dbReference type="ARBA" id="ARBA00023132"/>
    </source>
</evidence>
<dbReference type="GO" id="GO:0017056">
    <property type="term" value="F:structural constituent of nuclear pore"/>
    <property type="evidence" value="ECO:0007669"/>
    <property type="project" value="UniProtKB-UniRule"/>
</dbReference>
<feature type="compositionally biased region" description="Basic and acidic residues" evidence="8">
    <location>
        <begin position="291"/>
        <end position="301"/>
    </location>
</feature>
<dbReference type="AlphaFoldDB" id="L8GSL4"/>
<dbReference type="GO" id="GO:0031080">
    <property type="term" value="C:nuclear pore outer ring"/>
    <property type="evidence" value="ECO:0007669"/>
    <property type="project" value="TreeGrafter"/>
</dbReference>
<keyword evidence="7" id="KW-0472">Membrane</keyword>
<evidence type="ECO:0000256" key="4">
    <source>
        <dbReference type="ARBA" id="ARBA00023010"/>
    </source>
</evidence>
<gene>
    <name evidence="9" type="ORF">ACA1_178480</name>
</gene>
<dbReference type="GO" id="GO:0031965">
    <property type="term" value="C:nuclear membrane"/>
    <property type="evidence" value="ECO:0007669"/>
    <property type="project" value="UniProtKB-SubCell"/>
</dbReference>
<keyword evidence="3" id="KW-0653">Protein transport</keyword>
<keyword evidence="10" id="KW-1185">Reference proteome</keyword>
<dbReference type="PANTHER" id="PTHR13003:SF2">
    <property type="entry name" value="NUCLEAR PORE COMPLEX PROTEIN NUP107"/>
    <property type="match status" value="1"/>
</dbReference>
<evidence type="ECO:0000256" key="6">
    <source>
        <dbReference type="ARBA" id="ARBA00023242"/>
    </source>
</evidence>
<evidence type="ECO:0000256" key="2">
    <source>
        <dbReference type="ARBA" id="ARBA00022816"/>
    </source>
</evidence>
<dbReference type="Proteomes" id="UP000011083">
    <property type="component" value="Unassembled WGS sequence"/>
</dbReference>
<dbReference type="KEGG" id="acan:ACA1_178480"/>
<feature type="region of interest" description="Disordered" evidence="8">
    <location>
        <begin position="1"/>
        <end position="26"/>
    </location>
</feature>
<keyword evidence="6 7" id="KW-0539">Nucleus</keyword>
<protein>
    <recommendedName>
        <fullName evidence="7">Nuclear pore complex protein</fullName>
    </recommendedName>
</protein>
<comment type="subunit">
    <text evidence="7">Part of the nuclear pore complex (NPC).</text>
</comment>
<dbReference type="GO" id="GO:0000973">
    <property type="term" value="P:post-transcriptional tethering of RNA polymerase II gene DNA at nuclear periphery"/>
    <property type="evidence" value="ECO:0007669"/>
    <property type="project" value="TreeGrafter"/>
</dbReference>
<dbReference type="GO" id="GO:0006606">
    <property type="term" value="P:protein import into nucleus"/>
    <property type="evidence" value="ECO:0007669"/>
    <property type="project" value="TreeGrafter"/>
</dbReference>
<comment type="similarity">
    <text evidence="7">Belongs to the nucleoporin Nup84/Nup107 family.</text>
</comment>
<dbReference type="VEuPathDB" id="AmoebaDB:ACA1_178480"/>
<reference evidence="9 10" key="1">
    <citation type="journal article" date="2013" name="Genome Biol.">
        <title>Genome of Acanthamoeba castellanii highlights extensive lateral gene transfer and early evolution of tyrosine kinase signaling.</title>
        <authorList>
            <person name="Clarke M."/>
            <person name="Lohan A.J."/>
            <person name="Liu B."/>
            <person name="Lagkouvardos I."/>
            <person name="Roy S."/>
            <person name="Zafar N."/>
            <person name="Bertelli C."/>
            <person name="Schilde C."/>
            <person name="Kianianmomeni A."/>
            <person name="Burglin T.R."/>
            <person name="Frech C."/>
            <person name="Turcotte B."/>
            <person name="Kopec K.O."/>
            <person name="Synnott J.M."/>
            <person name="Choo C."/>
            <person name="Paponov I."/>
            <person name="Finkler A."/>
            <person name="Soon Heng Tan C."/>
            <person name="Hutchins A.P."/>
            <person name="Weinmeier T."/>
            <person name="Rattei T."/>
            <person name="Chu J.S."/>
            <person name="Gimenez G."/>
            <person name="Irimia M."/>
            <person name="Rigden D.J."/>
            <person name="Fitzpatrick D.A."/>
            <person name="Lorenzo-Morales J."/>
            <person name="Bateman A."/>
            <person name="Chiu C.H."/>
            <person name="Tang P."/>
            <person name="Hegemann P."/>
            <person name="Fromm H."/>
            <person name="Raoult D."/>
            <person name="Greub G."/>
            <person name="Miranda-Saavedra D."/>
            <person name="Chen N."/>
            <person name="Nash P."/>
            <person name="Ginger M.L."/>
            <person name="Horn M."/>
            <person name="Schaap P."/>
            <person name="Caler L."/>
            <person name="Loftus B."/>
        </authorList>
    </citation>
    <scope>NUCLEOTIDE SEQUENCE [LARGE SCALE GENOMIC DNA]</scope>
    <source>
        <strain evidence="9 10">Neff</strain>
    </source>
</reference>
<keyword evidence="2" id="KW-0509">mRNA transport</keyword>
<feature type="region of interest" description="Disordered" evidence="8">
    <location>
        <begin position="272"/>
        <end position="303"/>
    </location>
</feature>
<proteinExistence type="inferred from homology"/>
<keyword evidence="1 7" id="KW-0813">Transport</keyword>
<dbReference type="EMBL" id="KB008006">
    <property type="protein sequence ID" value="ELR16189.1"/>
    <property type="molecule type" value="Genomic_DNA"/>
</dbReference>
<keyword evidence="5 7" id="KW-0906">Nuclear pore complex</keyword>
<dbReference type="InterPro" id="IPR007252">
    <property type="entry name" value="Nup84/Nup107"/>
</dbReference>
<sequence length="885" mass="100216">MESWPSSFAVPPIQSLYDEDEGENEGVPYFQHEWEGVDENYGDEEEPEGKFYLEEIDDRFNAMDEATSSYGGNVLGRAMPDAFNQFALSGFRGRVDRAAVMPAETTPARVLEAVSGGAERPEEVEFARAVEEHLQTDVFALLERCEAICAARLEDLQHLVRSEAGITVASSLEVMRANHDFQHLKGERDTWLLLHALYKDRLLGTSAADDIIEDGKERLRVLTISQKQIKQDLKERSRAFREAKVVAGWLEQLAKLSGVPTWSNTLRSLQGDKNRRGPFHQELVSNLDPDATTRQDKKLREEDAEDEQRLLQVVWSLLRAGAKKEALEFCRQSGQNWRAASLSTALSSEPLPLTDDGTQSAYHMWQQACRAISNEVERFSKHERAIYALMCGNVDQILPVCYTWEDNVWANFKGLLHELLEVELQLRNPRSPPTVEPLGEEHLAARITQIFDQLLKSDMLPIRQAVHEPYHIIQTYLILNKEDSLLGDLATWVWPKEGTPGSPAVLIKFAAHLALFLRQVRGACPHADHLIEAYVRHLIKTKQTALVALYTAKLPAEDQVEIYANFLRDITQREERERCLELADRAGLNVNAVTKRVVELMRASPGLALEAASGLGESPLTAKSRTITPEDEVAIRAIEWLTFDPDQRIDALIHANALARKFIAADKEGALDRLLKALPRDSVGVVKRRWSVKKLAGEENVVREFACYEYLHRARTAYNEWATHGARHPKAPEGPPLASAPASTQIVYGNQMKAYAEDLRKWQLDAWNLAEAAMHALYAVLLFPNGWLQDLDTSRPLSLDAQALARSHEMEELRCKVLPEIFFMCHTVLYENKQFQDSVELADLLADEYHKFYRAFTQEQLQQFLGLVRKSALQVIDEQQDALAY</sequence>
<dbReference type="Pfam" id="PF04121">
    <property type="entry name" value="Nup84_Nup100"/>
    <property type="match status" value="1"/>
</dbReference>